<comment type="similarity">
    <text evidence="1 5">Belongs to the universal ribosomal protein uL29 family.</text>
</comment>
<dbReference type="InterPro" id="IPR036049">
    <property type="entry name" value="Ribosomal_uL29_sf"/>
</dbReference>
<dbReference type="GO" id="GO:0006412">
    <property type="term" value="P:translation"/>
    <property type="evidence" value="ECO:0007669"/>
    <property type="project" value="UniProtKB-UniRule"/>
</dbReference>
<evidence type="ECO:0000256" key="3">
    <source>
        <dbReference type="ARBA" id="ARBA00023274"/>
    </source>
</evidence>
<dbReference type="NCBIfam" id="TIGR00012">
    <property type="entry name" value="L29"/>
    <property type="match status" value="1"/>
</dbReference>
<comment type="caution">
    <text evidence="6">The sequence shown here is derived from an EMBL/GenBank/DDBJ whole genome shotgun (WGS) entry which is preliminary data.</text>
</comment>
<dbReference type="SUPFAM" id="SSF46561">
    <property type="entry name" value="Ribosomal protein L29 (L29p)"/>
    <property type="match status" value="1"/>
</dbReference>
<evidence type="ECO:0000256" key="4">
    <source>
        <dbReference type="ARBA" id="ARBA00035204"/>
    </source>
</evidence>
<accession>A0A1F7UWY0</accession>
<evidence type="ECO:0000256" key="2">
    <source>
        <dbReference type="ARBA" id="ARBA00022980"/>
    </source>
</evidence>
<dbReference type="GO" id="GO:1990904">
    <property type="term" value="C:ribonucleoprotein complex"/>
    <property type="evidence" value="ECO:0007669"/>
    <property type="project" value="UniProtKB-KW"/>
</dbReference>
<dbReference type="GO" id="GO:0005840">
    <property type="term" value="C:ribosome"/>
    <property type="evidence" value="ECO:0007669"/>
    <property type="project" value="UniProtKB-KW"/>
</dbReference>
<evidence type="ECO:0000313" key="6">
    <source>
        <dbReference type="EMBL" id="OGL82800.1"/>
    </source>
</evidence>
<proteinExistence type="inferred from homology"/>
<sequence length="62" mass="7346">MVSIKEFRQKSDQELRAFLKDTRFALAESSTKAALKQLKDVKIIRRLKRDIARSLTILRERQ</sequence>
<dbReference type="Gene3D" id="1.10.287.310">
    <property type="match status" value="1"/>
</dbReference>
<gene>
    <name evidence="5" type="primary">rpmC</name>
    <name evidence="6" type="ORF">A2936_01905</name>
</gene>
<evidence type="ECO:0000256" key="5">
    <source>
        <dbReference type="HAMAP-Rule" id="MF_00374"/>
    </source>
</evidence>
<evidence type="ECO:0000256" key="1">
    <source>
        <dbReference type="ARBA" id="ARBA00009254"/>
    </source>
</evidence>
<dbReference type="GO" id="GO:0003735">
    <property type="term" value="F:structural constituent of ribosome"/>
    <property type="evidence" value="ECO:0007669"/>
    <property type="project" value="InterPro"/>
</dbReference>
<dbReference type="InterPro" id="IPR001854">
    <property type="entry name" value="Ribosomal_uL29"/>
</dbReference>
<protein>
    <recommendedName>
        <fullName evidence="4 5">Large ribosomal subunit protein uL29</fullName>
    </recommendedName>
</protein>
<evidence type="ECO:0000313" key="7">
    <source>
        <dbReference type="Proteomes" id="UP000176846"/>
    </source>
</evidence>
<dbReference type="AlphaFoldDB" id="A0A1F7UWY0"/>
<dbReference type="Proteomes" id="UP000176846">
    <property type="component" value="Unassembled WGS sequence"/>
</dbReference>
<keyword evidence="3 5" id="KW-0687">Ribonucleoprotein</keyword>
<dbReference type="HAMAP" id="MF_00374">
    <property type="entry name" value="Ribosomal_uL29"/>
    <property type="match status" value="1"/>
</dbReference>
<keyword evidence="2 5" id="KW-0689">Ribosomal protein</keyword>
<dbReference type="EMBL" id="MGEK01000007">
    <property type="protein sequence ID" value="OGL82800.1"/>
    <property type="molecule type" value="Genomic_DNA"/>
</dbReference>
<dbReference type="Pfam" id="PF00831">
    <property type="entry name" value="Ribosomal_L29"/>
    <property type="match status" value="1"/>
</dbReference>
<name>A0A1F7UWY0_9BACT</name>
<organism evidence="6 7">
    <name type="scientific">Candidatus Uhrbacteria bacterium RIFCSPLOWO2_01_FULL_47_25</name>
    <dbReference type="NCBI Taxonomy" id="1802402"/>
    <lineage>
        <taxon>Bacteria</taxon>
        <taxon>Candidatus Uhriibacteriota</taxon>
    </lineage>
</organism>
<reference evidence="6 7" key="1">
    <citation type="journal article" date="2016" name="Nat. Commun.">
        <title>Thousands of microbial genomes shed light on interconnected biogeochemical processes in an aquifer system.</title>
        <authorList>
            <person name="Anantharaman K."/>
            <person name="Brown C.T."/>
            <person name="Hug L.A."/>
            <person name="Sharon I."/>
            <person name="Castelle C.J."/>
            <person name="Probst A.J."/>
            <person name="Thomas B.C."/>
            <person name="Singh A."/>
            <person name="Wilkins M.J."/>
            <person name="Karaoz U."/>
            <person name="Brodie E.L."/>
            <person name="Williams K.H."/>
            <person name="Hubbard S.S."/>
            <person name="Banfield J.F."/>
        </authorList>
    </citation>
    <scope>NUCLEOTIDE SEQUENCE [LARGE SCALE GENOMIC DNA]</scope>
</reference>